<dbReference type="OrthoDB" id="7451790at2759"/>
<dbReference type="GO" id="GO:1902412">
    <property type="term" value="P:regulation of mitotic cytokinesis"/>
    <property type="evidence" value="ECO:0007669"/>
    <property type="project" value="TreeGrafter"/>
</dbReference>
<dbReference type="VEuPathDB" id="FungiDB:T551_03025"/>
<gene>
    <name evidence="4" type="ORF">T551_03025</name>
</gene>
<dbReference type="SUPFAM" id="SSF52058">
    <property type="entry name" value="L domain-like"/>
    <property type="match status" value="2"/>
</dbReference>
<dbReference type="eggNOG" id="KOG0531">
    <property type="taxonomic scope" value="Eukaryota"/>
</dbReference>
<dbReference type="EMBL" id="LFWA01000014">
    <property type="protein sequence ID" value="KTW27526.1"/>
    <property type="molecule type" value="Genomic_DNA"/>
</dbReference>
<organism evidence="4 5">
    <name type="scientific">Pneumocystis jirovecii (strain RU7)</name>
    <name type="common">Human pneumocystis pneumonia agent</name>
    <dbReference type="NCBI Taxonomy" id="1408657"/>
    <lineage>
        <taxon>Eukaryota</taxon>
        <taxon>Fungi</taxon>
        <taxon>Dikarya</taxon>
        <taxon>Ascomycota</taxon>
        <taxon>Taphrinomycotina</taxon>
        <taxon>Pneumocystomycetes</taxon>
        <taxon>Pneumocystaceae</taxon>
        <taxon>Pneumocystis</taxon>
    </lineage>
</organism>
<sequence>MADIVSINLNNNELERFTGEDSVEWVTPSSSDTLPRIPSLSCDDTVRILTERDPSFIVNEMVPEWKKENANMMKDMFNDLLSTKSSGNMVDEKVSTRKENERGSVFEFWDIKNSEKKASKMVNFSSSKHMSDSTDKLNSSFAKNNESVSVKPNSFISKSDVFEDSSDFQKEFQDQKICNQFTFNCNLPSKNTNIEPPTCMSNNKSKSTVSPTKSPLKLFHDNFDTFTNNKLAAAVYELANQETDEDTNTSANGPERKRLRTSHERVSSITTQDFLNEAQEIMERIRNRRNTTGKFTLESVCEEEEISESQNTVPNVQEKNNVLKSKNSMNSCLATINETPAHSMFSDWSSEHTSSRNTLISQSDSSAKCYKENKYLDATKNVKLQVNKEENFDSVKQPWEKSSTFEQTHAFKTSVSFTNKGPNSNRLNHKLVSSENLKIITPQDVSQFLSDRIGSMTLDKTKNTWVQDLHDKTEDVFEGIQDFPVSPEPLNEIGIKENNIPRNSIKNLNEDSKICFVEKTFKPYTEKLKDEAKNSLQKEIVDKSIPKDYIHPKEVNFNQDNFNVNSKLEFKDSFQHSSIGDSDLFVQTPKHDESIQDKNFVDEFKNSINSKFLETQDISNTTFNCSFSVALQNLVSVLTDVEPYEPFWEKIQHLNFSNKNIESLIGLCDFCPKLTSLDVSYNALTFLTGCPETIRNINLQNNNLSSLTTFSCLTNIQYLNLSNNEIQSLKSLNVLIHLRQLNVSNNKISNLDGIQKLDGLLDLSLSQNLLSDIDLSGYNLFKLEQLDLSCNKIKQLIGIHNLHNLMTLNLDKNNLSVFYSEKKMPKLRVLRLSTNSLKKFNSANFSNLRVLFLDSNSLQCINEINHLKKLEKLSIRNQKLNGLNIELNSLINIKKIYMSLNPICSLNYYSPLLTLQYLELVNVQMESLPKSFAEINLNLRTLNLSYNHLKDISPLKGMPMLKRLFINGNQISKITNIIEVLSTLKALHSFDMRLNPCIINLYPPFFSLDSNNSSIHFSLQIKLHDDTWVEKDKTFFKILPKKLQLRRRLYQDLILSSCPFLKWLNGKNISETHIKNAIKSVSSIPFDANLKLNHK</sequence>
<dbReference type="Pfam" id="PF12799">
    <property type="entry name" value="LRR_4"/>
    <property type="match status" value="1"/>
</dbReference>
<dbReference type="STRING" id="1408657.A0A0W4ZGN0"/>
<name>A0A0W4ZGN0_PNEJ7</name>
<dbReference type="AlphaFoldDB" id="A0A0W4ZGN0"/>
<dbReference type="Gene3D" id="3.80.10.10">
    <property type="entry name" value="Ribonuclease Inhibitor"/>
    <property type="match status" value="4"/>
</dbReference>
<dbReference type="InterPro" id="IPR025875">
    <property type="entry name" value="Leu-rich_rpt_4"/>
</dbReference>
<dbReference type="InterPro" id="IPR052574">
    <property type="entry name" value="CDIRP"/>
</dbReference>
<dbReference type="PANTHER" id="PTHR47566">
    <property type="match status" value="1"/>
</dbReference>
<feature type="region of interest" description="Disordered" evidence="3">
    <location>
        <begin position="241"/>
        <end position="269"/>
    </location>
</feature>
<keyword evidence="2" id="KW-0677">Repeat</keyword>
<evidence type="ECO:0000256" key="1">
    <source>
        <dbReference type="ARBA" id="ARBA00022614"/>
    </source>
</evidence>
<comment type="caution">
    <text evidence="4">The sequence shown here is derived from an EMBL/GenBank/DDBJ whole genome shotgun (WGS) entry which is preliminary data.</text>
</comment>
<reference evidence="5" key="1">
    <citation type="journal article" date="2016" name="Nat. Commun.">
        <title>Genome analysis of three Pneumocystis species reveals adaptation mechanisms to life exclusively in mammalian hosts.</title>
        <authorList>
            <person name="Ma L."/>
            <person name="Chen Z."/>
            <person name="Huang D.W."/>
            <person name="Kutty G."/>
            <person name="Ishihara M."/>
            <person name="Wang H."/>
            <person name="Abouelleil A."/>
            <person name="Bishop L."/>
            <person name="Davey E."/>
            <person name="Deng R."/>
            <person name="Deng X."/>
            <person name="Fan L."/>
            <person name="Fantoni G."/>
            <person name="Fitzgerald M."/>
            <person name="Gogineni E."/>
            <person name="Goldberg J.M."/>
            <person name="Handley G."/>
            <person name="Hu X."/>
            <person name="Huber C."/>
            <person name="Jiao X."/>
            <person name="Jones K."/>
            <person name="Levin J.Z."/>
            <person name="Liu Y."/>
            <person name="Macdonald P."/>
            <person name="Melnikov A."/>
            <person name="Raley C."/>
            <person name="Sassi M."/>
            <person name="Sherman B.T."/>
            <person name="Song X."/>
            <person name="Sykes S."/>
            <person name="Tran B."/>
            <person name="Walsh L."/>
            <person name="Xia Y."/>
            <person name="Yang J."/>
            <person name="Young S."/>
            <person name="Zeng Q."/>
            <person name="Zheng X."/>
            <person name="Stephens R."/>
            <person name="Nusbaum C."/>
            <person name="Birren B.W."/>
            <person name="Azadi P."/>
            <person name="Lempicki R.A."/>
            <person name="Cuomo C.A."/>
            <person name="Kovacs J.A."/>
        </authorList>
    </citation>
    <scope>NUCLEOTIDE SEQUENCE [LARGE SCALE GENOMIC DNA]</scope>
    <source>
        <strain evidence="5">RU7</strain>
    </source>
</reference>
<evidence type="ECO:0000313" key="4">
    <source>
        <dbReference type="EMBL" id="KTW27526.1"/>
    </source>
</evidence>
<dbReference type="SMART" id="SM00365">
    <property type="entry name" value="LRR_SD22"/>
    <property type="match status" value="8"/>
</dbReference>
<dbReference type="GO" id="GO:0031028">
    <property type="term" value="P:septation initiation signaling"/>
    <property type="evidence" value="ECO:0007669"/>
    <property type="project" value="TreeGrafter"/>
</dbReference>
<dbReference type="GO" id="GO:0061499">
    <property type="term" value="C:outer plaque of mitotic spindle pole body"/>
    <property type="evidence" value="ECO:0007669"/>
    <property type="project" value="TreeGrafter"/>
</dbReference>
<dbReference type="SMART" id="SM00369">
    <property type="entry name" value="LRR_TYP"/>
    <property type="match status" value="8"/>
</dbReference>
<dbReference type="InterPro" id="IPR001611">
    <property type="entry name" value="Leu-rich_rpt"/>
</dbReference>
<keyword evidence="1" id="KW-0433">Leucine-rich repeat</keyword>
<dbReference type="InterPro" id="IPR003591">
    <property type="entry name" value="Leu-rich_rpt_typical-subtyp"/>
</dbReference>
<evidence type="ECO:0000313" key="5">
    <source>
        <dbReference type="Proteomes" id="UP000053447"/>
    </source>
</evidence>
<dbReference type="InterPro" id="IPR032675">
    <property type="entry name" value="LRR_dom_sf"/>
</dbReference>
<evidence type="ECO:0000256" key="3">
    <source>
        <dbReference type="SAM" id="MobiDB-lite"/>
    </source>
</evidence>
<evidence type="ECO:0008006" key="6">
    <source>
        <dbReference type="Google" id="ProtNLM"/>
    </source>
</evidence>
<dbReference type="RefSeq" id="XP_018228496.1">
    <property type="nucleotide sequence ID" value="XM_018375288.1"/>
</dbReference>
<keyword evidence="5" id="KW-1185">Reference proteome</keyword>
<protein>
    <recommendedName>
        <fullName evidence="6">L domain-like protein</fullName>
    </recommendedName>
</protein>
<proteinExistence type="predicted"/>
<accession>A0A0W4ZGN0</accession>
<dbReference type="GO" id="GO:0035591">
    <property type="term" value="F:signaling adaptor activity"/>
    <property type="evidence" value="ECO:0007669"/>
    <property type="project" value="TreeGrafter"/>
</dbReference>
<dbReference type="PROSITE" id="PS51450">
    <property type="entry name" value="LRR"/>
    <property type="match status" value="6"/>
</dbReference>
<dbReference type="Proteomes" id="UP000053447">
    <property type="component" value="Unassembled WGS sequence"/>
</dbReference>
<dbReference type="PANTHER" id="PTHR47566:SF1">
    <property type="entry name" value="PROTEIN NUD1"/>
    <property type="match status" value="1"/>
</dbReference>
<evidence type="ECO:0000256" key="2">
    <source>
        <dbReference type="ARBA" id="ARBA00022737"/>
    </source>
</evidence>
<dbReference type="GeneID" id="28941543"/>